<evidence type="ECO:0000313" key="14">
    <source>
        <dbReference type="EMBL" id="KAF4635485.1"/>
    </source>
</evidence>
<dbReference type="GO" id="GO:0051301">
    <property type="term" value="P:cell division"/>
    <property type="evidence" value="ECO:0007669"/>
    <property type="project" value="UniProtKB-KW"/>
</dbReference>
<comment type="subcellular location">
    <subcellularLocation>
        <location evidence="1">Endomembrane system</location>
    </subcellularLocation>
</comment>
<feature type="region of interest" description="Disordered" evidence="11">
    <location>
        <begin position="1"/>
        <end position="33"/>
    </location>
</feature>
<dbReference type="Gene3D" id="1.10.10.10">
    <property type="entry name" value="Winged helix-like DNA-binding domain superfamily/Winged helix DNA-binding domain"/>
    <property type="match status" value="1"/>
</dbReference>
<evidence type="ECO:0000256" key="10">
    <source>
        <dbReference type="PROSITE-ProRule" id="PRU00330"/>
    </source>
</evidence>
<dbReference type="PANTHER" id="PTHR45957:SF1">
    <property type="entry name" value="ANAPHASE-PROMOTING COMPLEX SUBUNIT 2"/>
    <property type="match status" value="1"/>
</dbReference>
<dbReference type="GO" id="GO:0070979">
    <property type="term" value="P:protein K11-linked ubiquitination"/>
    <property type="evidence" value="ECO:0007669"/>
    <property type="project" value="TreeGrafter"/>
</dbReference>
<dbReference type="InterPro" id="IPR016158">
    <property type="entry name" value="Cullin_homology"/>
</dbReference>
<dbReference type="InterPro" id="IPR044554">
    <property type="entry name" value="ANAPC2"/>
</dbReference>
<evidence type="ECO:0000256" key="2">
    <source>
        <dbReference type="ARBA" id="ARBA00016068"/>
    </source>
</evidence>
<evidence type="ECO:0000256" key="4">
    <source>
        <dbReference type="ARBA" id="ARBA00022692"/>
    </source>
</evidence>
<keyword evidence="4 12" id="KW-0812">Transmembrane</keyword>
<evidence type="ECO:0000313" key="15">
    <source>
        <dbReference type="Proteomes" id="UP000566819"/>
    </source>
</evidence>
<dbReference type="FunFam" id="1.20.1310.10:FF:000033">
    <property type="entry name" value="Anaphase-promoting complex subunit ApcB"/>
    <property type="match status" value="1"/>
</dbReference>
<dbReference type="Proteomes" id="UP000566819">
    <property type="component" value="Unassembled WGS sequence"/>
</dbReference>
<keyword evidence="8 12" id="KW-0472">Membrane</keyword>
<dbReference type="Pfam" id="PF12632">
    <property type="entry name" value="Vezatin"/>
    <property type="match status" value="1"/>
</dbReference>
<dbReference type="GO" id="GO:0031625">
    <property type="term" value="F:ubiquitin protein ligase binding"/>
    <property type="evidence" value="ECO:0007669"/>
    <property type="project" value="InterPro"/>
</dbReference>
<feature type="region of interest" description="Disordered" evidence="11">
    <location>
        <begin position="80"/>
        <end position="119"/>
    </location>
</feature>
<organism evidence="14 15">
    <name type="scientific">Cudoniella acicularis</name>
    <dbReference type="NCBI Taxonomy" id="354080"/>
    <lineage>
        <taxon>Eukaryota</taxon>
        <taxon>Fungi</taxon>
        <taxon>Dikarya</taxon>
        <taxon>Ascomycota</taxon>
        <taxon>Pezizomycotina</taxon>
        <taxon>Leotiomycetes</taxon>
        <taxon>Helotiales</taxon>
        <taxon>Tricladiaceae</taxon>
        <taxon>Cudoniella</taxon>
    </lineage>
</organism>
<comment type="similarity">
    <text evidence="10">Belongs to the cullin family.</text>
</comment>
<dbReference type="PROSITE" id="PS50069">
    <property type="entry name" value="CULLIN_2"/>
    <property type="match status" value="1"/>
</dbReference>
<dbReference type="GO" id="GO:0017022">
    <property type="term" value="F:myosin binding"/>
    <property type="evidence" value="ECO:0007669"/>
    <property type="project" value="InterPro"/>
</dbReference>
<gene>
    <name evidence="14" type="ORF">G7Y89_g2610</name>
</gene>
<feature type="region of interest" description="Disordered" evidence="11">
    <location>
        <begin position="1061"/>
        <end position="1086"/>
    </location>
</feature>
<feature type="transmembrane region" description="Helical" evidence="12">
    <location>
        <begin position="200"/>
        <end position="224"/>
    </location>
</feature>
<reference evidence="14 15" key="1">
    <citation type="submission" date="2020-03" db="EMBL/GenBank/DDBJ databases">
        <title>Draft Genome Sequence of Cudoniella acicularis.</title>
        <authorList>
            <person name="Buettner E."/>
            <person name="Kellner H."/>
        </authorList>
    </citation>
    <scope>NUCLEOTIDE SEQUENCE [LARGE SCALE GENOMIC DNA]</scope>
    <source>
        <strain evidence="14 15">DSM 108380</strain>
    </source>
</reference>
<name>A0A8H4RUW8_9HELO</name>
<evidence type="ECO:0000256" key="6">
    <source>
        <dbReference type="ARBA" id="ARBA00022786"/>
    </source>
</evidence>
<evidence type="ECO:0000256" key="3">
    <source>
        <dbReference type="ARBA" id="ARBA00022618"/>
    </source>
</evidence>
<evidence type="ECO:0000256" key="12">
    <source>
        <dbReference type="SAM" id="Phobius"/>
    </source>
</evidence>
<keyword evidence="9" id="KW-0131">Cell cycle</keyword>
<dbReference type="Pfam" id="PF26557">
    <property type="entry name" value="Cullin_AB"/>
    <property type="match status" value="1"/>
</dbReference>
<comment type="caution">
    <text evidence="14">The sequence shown here is derived from an EMBL/GenBank/DDBJ whole genome shotgun (WGS) entry which is preliminary data.</text>
</comment>
<feature type="domain" description="Cullin family profile" evidence="13">
    <location>
        <begin position="1310"/>
        <end position="1532"/>
    </location>
</feature>
<dbReference type="Gene3D" id="3.30.230.130">
    <property type="entry name" value="Cullin, Chain C, Domain 2"/>
    <property type="match status" value="1"/>
</dbReference>
<dbReference type="InterPro" id="IPR036317">
    <property type="entry name" value="Cullin_homology_sf"/>
</dbReference>
<dbReference type="InterPro" id="IPR059120">
    <property type="entry name" value="Cullin-like_AB"/>
</dbReference>
<dbReference type="GO" id="GO:0012505">
    <property type="term" value="C:endomembrane system"/>
    <property type="evidence" value="ECO:0007669"/>
    <property type="project" value="UniProtKB-SubCell"/>
</dbReference>
<dbReference type="InterPro" id="IPR057975">
    <property type="entry name" value="TPR_ANAPC2"/>
</dbReference>
<dbReference type="GO" id="GO:0005680">
    <property type="term" value="C:anaphase-promoting complex"/>
    <property type="evidence" value="ECO:0007669"/>
    <property type="project" value="TreeGrafter"/>
</dbReference>
<dbReference type="OrthoDB" id="5581181at2759"/>
<dbReference type="SUPFAM" id="SSF46785">
    <property type="entry name" value="Winged helix' DNA-binding domain"/>
    <property type="match status" value="1"/>
</dbReference>
<evidence type="ECO:0000256" key="11">
    <source>
        <dbReference type="SAM" id="MobiDB-lite"/>
    </source>
</evidence>
<dbReference type="InterPro" id="IPR036390">
    <property type="entry name" value="WH_DNA-bd_sf"/>
</dbReference>
<dbReference type="SUPFAM" id="SSF75632">
    <property type="entry name" value="Cullin homology domain"/>
    <property type="match status" value="1"/>
</dbReference>
<dbReference type="Pfam" id="PF08672">
    <property type="entry name" value="ANAPC2"/>
    <property type="match status" value="1"/>
</dbReference>
<keyword evidence="6" id="KW-0833">Ubl conjugation pathway</keyword>
<dbReference type="Pfam" id="PF25773">
    <property type="entry name" value="TPR_ANAPC2"/>
    <property type="match status" value="1"/>
</dbReference>
<protein>
    <recommendedName>
        <fullName evidence="2">Anaphase-promoting complex subunit 2</fullName>
    </recommendedName>
</protein>
<dbReference type="InterPro" id="IPR014786">
    <property type="entry name" value="ANAPC2_C"/>
</dbReference>
<evidence type="ECO:0000256" key="8">
    <source>
        <dbReference type="ARBA" id="ARBA00023136"/>
    </source>
</evidence>
<accession>A0A8H4RUW8</accession>
<evidence type="ECO:0000256" key="5">
    <source>
        <dbReference type="ARBA" id="ARBA00022776"/>
    </source>
</evidence>
<dbReference type="Gene3D" id="1.20.1310.10">
    <property type="entry name" value="Cullin Repeats"/>
    <property type="match status" value="1"/>
</dbReference>
<evidence type="ECO:0000259" key="13">
    <source>
        <dbReference type="PROSITE" id="PS50069"/>
    </source>
</evidence>
<sequence length="1657" mass="186648">MRPKQKGVSHRDLRPAVDSSRPSPRCELQGFQLPPTCKHTFTESVPRQSEWPTDTGDEINALYSMEAVVFEDSPLADYFEGEGGDNLSDGSSKGQGTPSKTPNPSFAPRGRPIQRPKLRQKLPPPLRIAIPQNKAVAILSKTCSKAVNSRLGRADNARFLERFRYIIVASQLLNAHSYLGQASQGKSRNVPVPALDTPQIGSLTPTGVALTASVAFTLAWLIHWTRGNRSSATGKGRIVVFLAVLGILGFLSYTYARRQMLHYLRQQTLAEISSFVAKAQEFDSAAAGALSLVQEVELVSRGYRISTPLPPVSRLDDQSQTRRCSRLRKQLRLCFADIIPRYNQAYRAIKPLTEEMDLEKYYDIYDISDTDFQEAMAGYSETEFEDTESVRVLKILAARFFMSRKIFLCCLMALDAHGDAPDFLRWGTASDELIAVATITSQAEKRLDRILSEEENFPVPPTPKMPLTPNRERWRAQLRKLNSLSSGIRGLQAKLHVLREESDKNLNETEDVSELGTTLMMQYESIGIDLKALMQEWEDGKNALASNIDRNERRVSSMSGMLSPTTSLGGLTAVEEGGTLDALKALNGEVRSRSSLDLSSSDAEEVFEAVAIPRQRSTLTREERIAKMKEDRVRRDSTKDKAEANTRMLRELESWSYLPAFSLEKLPIGSEPRDTQSQHEIPVLELRQLQSIHNPRNNLLATRLRDDFRANEPSRIRRSIYLVKWISSNWPKCHDRVPKRGHARNASSSPCLVTAIFRNQHQLLRQSLDLQVLDKDSGGPLATTHNFSEPPLSDVRDADSVRARSLSESNHVRDQVRWDRSWHLVTHALSLPAFPKSSNSPQPLKPRRDSLDGAFDEALQDVLYPDGRLPYAGHTEDIIVWHTQQVRSHFLHQVLPIILHLAKRHAPDAIIHGSVNVLETAHRQYLHGLAIIKDQIDVSAPGTSMPVLEKFRRDLHAVVSNSVMEPLSPSLRKILENYIFTVLGIPLQKHTETPTIEPEGRGSEKALRETLGLVESLKSVGLAGEKFQVTFAEIMNTAMREYVYKGCRGLWSSEGDDSLGISEGEAKESKSSGSILPRTARHSSPSRCTTDLCEWIENRYARLTVQILNRVDLKASVTWANKEKYKEMGIGHLAELRIKELFDIVGKWPNSRGALDDLRTAITTPQRRLHLTEAFAMTLKERLLHPGMSTLQILQTYISMICSFHSLDHSKVLLDRVAYPLQLYLCSREDTVRIIITGLLSDVDDIDSQLDAQRADKLIELSWILNNGSQQVDKRANDEELDWHDMDWVPDPVDAGPGYKRSKNADIIGTLIGALGSQDVFIKEFQNIIGERLLKQDGGFEREIKVLELLKVRFGEAPLQACEVMLKDIQDSGRVNAIIRRNQKLDPSEQELNAAKANPGMVDEDPPNPEGLLKPSLHAKILSRLFWPQLQDEIYQIPKDIEDLQKRYEEGFESLKASRKLTWLPALGQATVELELEDRTIIEEVHTWQATVIYAFQEDESNGTALERTVEELVESLEMEEILVRSALKFWTNKLVLHEISEDRFAVLETLNQEDRARSNAQVAASAAISNDESAEETVMLANEGITSEKMQMYWRFIQGMLKNSSSQMPLQQIAMMLKMLIAEGFPYSNEELQEFLSGKVAEGKLDLSGGKYKLKK</sequence>
<dbReference type="InterPro" id="IPR026859">
    <property type="entry name" value="Myosin-bd"/>
</dbReference>
<feature type="transmembrane region" description="Helical" evidence="12">
    <location>
        <begin position="236"/>
        <end position="256"/>
    </location>
</feature>
<dbReference type="GO" id="GO:0006511">
    <property type="term" value="P:ubiquitin-dependent protein catabolic process"/>
    <property type="evidence" value="ECO:0007669"/>
    <property type="project" value="InterPro"/>
</dbReference>
<keyword evidence="15" id="KW-1185">Reference proteome</keyword>
<evidence type="ECO:0000256" key="1">
    <source>
        <dbReference type="ARBA" id="ARBA00004308"/>
    </source>
</evidence>
<dbReference type="GO" id="GO:0007091">
    <property type="term" value="P:metaphase/anaphase transition of mitotic cell cycle"/>
    <property type="evidence" value="ECO:0007669"/>
    <property type="project" value="TreeGrafter"/>
</dbReference>
<evidence type="ECO:0000256" key="7">
    <source>
        <dbReference type="ARBA" id="ARBA00022989"/>
    </source>
</evidence>
<evidence type="ECO:0000256" key="9">
    <source>
        <dbReference type="ARBA" id="ARBA00023306"/>
    </source>
</evidence>
<dbReference type="InterPro" id="IPR036388">
    <property type="entry name" value="WH-like_DNA-bd_sf"/>
</dbReference>
<dbReference type="EMBL" id="JAAMPI010000116">
    <property type="protein sequence ID" value="KAF4635485.1"/>
    <property type="molecule type" value="Genomic_DNA"/>
</dbReference>
<keyword evidence="5" id="KW-0498">Mitosis</keyword>
<keyword evidence="7 12" id="KW-1133">Transmembrane helix</keyword>
<feature type="compositionally biased region" description="Polar residues" evidence="11">
    <location>
        <begin position="88"/>
        <end position="104"/>
    </location>
</feature>
<dbReference type="SMART" id="SM00182">
    <property type="entry name" value="CULLIN"/>
    <property type="match status" value="1"/>
</dbReference>
<dbReference type="PANTHER" id="PTHR45957">
    <property type="entry name" value="ANAPHASE-PROMOTING COMPLEX SUBUNIT 2"/>
    <property type="match status" value="1"/>
</dbReference>
<keyword evidence="3" id="KW-0132">Cell division</keyword>
<dbReference type="SMART" id="SM01013">
    <property type="entry name" value="APC2"/>
    <property type="match status" value="1"/>
</dbReference>
<proteinExistence type="inferred from homology"/>